<evidence type="ECO:0000256" key="8">
    <source>
        <dbReference type="PIRSR" id="PIRSR000232-1"/>
    </source>
</evidence>
<dbReference type="Proteomes" id="UP000463975">
    <property type="component" value="Chromosome"/>
</dbReference>
<dbReference type="EC" id="1.-.-.-" evidence="7"/>
<dbReference type="PANTHER" id="PTHR43821:SF1">
    <property type="entry name" value="NAD(P)H NITROREDUCTASE YDJA-RELATED"/>
    <property type="match status" value="1"/>
</dbReference>
<evidence type="ECO:0000313" key="10">
    <source>
        <dbReference type="EMBL" id="QHI95966.1"/>
    </source>
</evidence>
<dbReference type="InterPro" id="IPR052530">
    <property type="entry name" value="NAD(P)H_nitroreductase"/>
</dbReference>
<organism evidence="10 11">
    <name type="scientific">Aristophania vespae</name>
    <dbReference type="NCBI Taxonomy" id="2697033"/>
    <lineage>
        <taxon>Bacteria</taxon>
        <taxon>Pseudomonadati</taxon>
        <taxon>Pseudomonadota</taxon>
        <taxon>Alphaproteobacteria</taxon>
        <taxon>Acetobacterales</taxon>
        <taxon>Acetobacteraceae</taxon>
        <taxon>Aristophania</taxon>
    </lineage>
</organism>
<keyword evidence="3 7" id="KW-0288">FMN</keyword>
<keyword evidence="5 7" id="KW-0560">Oxidoreductase</keyword>
<proteinExistence type="inferred from homology"/>
<feature type="binding site" evidence="8">
    <location>
        <position position="46"/>
    </location>
    <ligand>
        <name>FMN</name>
        <dbReference type="ChEBI" id="CHEBI:58210"/>
        <note>ligand shared between dimeric partners</note>
    </ligand>
</feature>
<dbReference type="Pfam" id="PF00881">
    <property type="entry name" value="Nitroreductase"/>
    <property type="match status" value="1"/>
</dbReference>
<dbReference type="AlphaFoldDB" id="A0A6P1NCB6"/>
<feature type="binding site" evidence="8">
    <location>
        <position position="42"/>
    </location>
    <ligand>
        <name>FMN</name>
        <dbReference type="ChEBI" id="CHEBI:58210"/>
        <note>ligand shared between dimeric partners</note>
    </ligand>
</feature>
<evidence type="ECO:0000256" key="5">
    <source>
        <dbReference type="ARBA" id="ARBA00023002"/>
    </source>
</evidence>
<keyword evidence="11" id="KW-1185">Reference proteome</keyword>
<comment type="cofactor">
    <cofactor evidence="8">
        <name>FMN</name>
        <dbReference type="ChEBI" id="CHEBI:58210"/>
    </cofactor>
    <text evidence="8">Binds 1 FMN per subunit.</text>
</comment>
<dbReference type="PANTHER" id="PTHR43821">
    <property type="entry name" value="NAD(P)H NITROREDUCTASE YDJA-RELATED"/>
    <property type="match status" value="1"/>
</dbReference>
<dbReference type="InterPro" id="IPR000415">
    <property type="entry name" value="Nitroreductase-like"/>
</dbReference>
<sequence>MHSQSLTASNLDMLLSRMSTDSLQEPAPNGEMLELILATALRAPDHGKLRPWRYIIVEGEARIAFAQEVIAALKRKVPDLPEEKTNKIISRFSAAPALIALGIHLRPNHKIPELEQIMTSAAGAMNILNGLHAQGFGGLWVSGAYCDEPELMHKLGLSSTDQLAGILLVGTPSNDLKKPRRPNIKDYVAYWQEGEIPSFNADKGEKK</sequence>
<keyword evidence="6 7" id="KW-0520">NAD</keyword>
<dbReference type="GO" id="GO:0016491">
    <property type="term" value="F:oxidoreductase activity"/>
    <property type="evidence" value="ECO:0007669"/>
    <property type="project" value="UniProtKB-UniRule"/>
</dbReference>
<dbReference type="InterPro" id="IPR029479">
    <property type="entry name" value="Nitroreductase"/>
</dbReference>
<keyword evidence="4 7" id="KW-0521">NADP</keyword>
<dbReference type="Gene3D" id="3.40.109.10">
    <property type="entry name" value="NADH Oxidase"/>
    <property type="match status" value="1"/>
</dbReference>
<evidence type="ECO:0000256" key="1">
    <source>
        <dbReference type="ARBA" id="ARBA00007118"/>
    </source>
</evidence>
<evidence type="ECO:0000313" key="11">
    <source>
        <dbReference type="Proteomes" id="UP000463975"/>
    </source>
</evidence>
<dbReference type="InterPro" id="IPR026021">
    <property type="entry name" value="YdjA-like"/>
</dbReference>
<evidence type="ECO:0000256" key="4">
    <source>
        <dbReference type="ARBA" id="ARBA00022857"/>
    </source>
</evidence>
<protein>
    <recommendedName>
        <fullName evidence="7">Putative NAD(P)H nitroreductase</fullName>
        <ecNumber evidence="7">1.-.-.-</ecNumber>
    </recommendedName>
</protein>
<dbReference type="EMBL" id="CP047652">
    <property type="protein sequence ID" value="QHI95966.1"/>
    <property type="molecule type" value="Genomic_DNA"/>
</dbReference>
<evidence type="ECO:0000256" key="6">
    <source>
        <dbReference type="ARBA" id="ARBA00023027"/>
    </source>
</evidence>
<dbReference type="SUPFAM" id="SSF55469">
    <property type="entry name" value="FMN-dependent nitroreductase-like"/>
    <property type="match status" value="1"/>
</dbReference>
<feature type="domain" description="Nitroreductase" evidence="9">
    <location>
        <begin position="24"/>
        <end position="170"/>
    </location>
</feature>
<feature type="binding site" description="in other chain" evidence="8">
    <location>
        <begin position="140"/>
        <end position="142"/>
    </location>
    <ligand>
        <name>FMN</name>
        <dbReference type="ChEBI" id="CHEBI:58210"/>
        <note>ligand shared between dimeric partners</note>
    </ligand>
</feature>
<accession>A0A6P1NCB6</accession>
<feature type="binding site" description="in other chain" evidence="8">
    <location>
        <begin position="17"/>
        <end position="19"/>
    </location>
    <ligand>
        <name>FMN</name>
        <dbReference type="ChEBI" id="CHEBI:58210"/>
        <note>ligand shared between dimeric partners</note>
    </ligand>
</feature>
<evidence type="ECO:0000256" key="2">
    <source>
        <dbReference type="ARBA" id="ARBA00022630"/>
    </source>
</evidence>
<gene>
    <name evidence="10" type="ORF">GT348_06715</name>
</gene>
<dbReference type="PIRSF" id="PIRSF000232">
    <property type="entry name" value="YdjA"/>
    <property type="match status" value="1"/>
</dbReference>
<dbReference type="CDD" id="cd02135">
    <property type="entry name" value="YdjA-like"/>
    <property type="match status" value="1"/>
</dbReference>
<evidence type="ECO:0000256" key="3">
    <source>
        <dbReference type="ARBA" id="ARBA00022643"/>
    </source>
</evidence>
<name>A0A6P1NCB6_9PROT</name>
<keyword evidence="2 7" id="KW-0285">Flavoprotein</keyword>
<evidence type="ECO:0000259" key="9">
    <source>
        <dbReference type="Pfam" id="PF00881"/>
    </source>
</evidence>
<reference evidence="10 11" key="1">
    <citation type="submission" date="2020-01" db="EMBL/GenBank/DDBJ databases">
        <title>Genome sequencing of strain KACC 21507.</title>
        <authorList>
            <person name="Heo J."/>
            <person name="Kim S.-J."/>
            <person name="Kim J.-S."/>
            <person name="Hong S.-B."/>
            <person name="Kwon S.-W."/>
        </authorList>
    </citation>
    <scope>NUCLEOTIDE SEQUENCE [LARGE SCALE GENOMIC DNA]</scope>
    <source>
        <strain evidence="10 11">KACC 21507</strain>
    </source>
</reference>
<evidence type="ECO:0000256" key="7">
    <source>
        <dbReference type="PIRNR" id="PIRNR000232"/>
    </source>
</evidence>
<dbReference type="RefSeq" id="WP_160619039.1">
    <property type="nucleotide sequence ID" value="NZ_CP047652.1"/>
</dbReference>
<comment type="similarity">
    <text evidence="1 7">Belongs to the nitroreductase family.</text>
</comment>
<dbReference type="KEGG" id="bomb:GT348_06715"/>